<keyword evidence="6" id="KW-1185">Reference proteome</keyword>
<dbReference type="EnsemblMetazoa" id="CPIJ011485-RA">
    <property type="protein sequence ID" value="CPIJ011485-PA"/>
    <property type="gene ID" value="CPIJ011485"/>
</dbReference>
<feature type="region of interest" description="Disordered" evidence="2">
    <location>
        <begin position="268"/>
        <end position="315"/>
    </location>
</feature>
<feature type="region of interest" description="Disordered" evidence="2">
    <location>
        <begin position="327"/>
        <end position="368"/>
    </location>
</feature>
<reference evidence="4" key="1">
    <citation type="submission" date="2007-03" db="EMBL/GenBank/DDBJ databases">
        <title>Annotation of Culex pipiens quinquefasciatus.</title>
        <authorList>
            <consortium name="The Broad Institute Genome Sequencing Platform"/>
            <person name="Atkinson P.W."/>
            <person name="Hemingway J."/>
            <person name="Christensen B.M."/>
            <person name="Higgs S."/>
            <person name="Kodira C."/>
            <person name="Hannick L."/>
            <person name="Megy K."/>
            <person name="O'Leary S."/>
            <person name="Pearson M."/>
            <person name="Haas B.J."/>
            <person name="Mauceli E."/>
            <person name="Wortman J.R."/>
            <person name="Lee N.H."/>
            <person name="Guigo R."/>
            <person name="Stanke M."/>
            <person name="Alvarado L."/>
            <person name="Amedeo P."/>
            <person name="Antoine C.H."/>
            <person name="Arensburger P."/>
            <person name="Bidwell S.L."/>
            <person name="Crawford M."/>
            <person name="Camaro F."/>
            <person name="Devon K."/>
            <person name="Engels R."/>
            <person name="Hammond M."/>
            <person name="Howarth C."/>
            <person name="Koehrsen M."/>
            <person name="Lawson D."/>
            <person name="Montgomery P."/>
            <person name="Nene V."/>
            <person name="Nusbaum C."/>
            <person name="Puiu D."/>
            <person name="Romero-Severson J."/>
            <person name="Severson D.W."/>
            <person name="Shumway M."/>
            <person name="Sisk P."/>
            <person name="Stolte C."/>
            <person name="Zeng Q."/>
            <person name="Eisenstadt E."/>
            <person name="Fraser-Liggett C."/>
            <person name="Strausberg R."/>
            <person name="Galagan J."/>
            <person name="Birren B."/>
            <person name="Collins F.H."/>
        </authorList>
    </citation>
    <scope>NUCLEOTIDE SEQUENCE [LARGE SCALE GENOMIC DNA]</scope>
    <source>
        <strain evidence="4">JHB</strain>
    </source>
</reference>
<feature type="coiled-coil region" evidence="1">
    <location>
        <begin position="382"/>
        <end position="468"/>
    </location>
</feature>
<accession>B0WXB1</accession>
<dbReference type="InParanoid" id="B0WXB1"/>
<dbReference type="InterPro" id="IPR031994">
    <property type="entry name" value="JAKMIP_C"/>
</dbReference>
<name>B0WXB1_CULQU</name>
<reference evidence="5" key="2">
    <citation type="submission" date="2021-02" db="UniProtKB">
        <authorList>
            <consortium name="EnsemblMetazoa"/>
        </authorList>
    </citation>
    <scope>IDENTIFICATION</scope>
    <source>
        <strain evidence="5">JHB</strain>
    </source>
</reference>
<dbReference type="Pfam" id="PF16034">
    <property type="entry name" value="JAKMIP_CC3"/>
    <property type="match status" value="2"/>
</dbReference>
<feature type="region of interest" description="Disordered" evidence="2">
    <location>
        <begin position="154"/>
        <end position="177"/>
    </location>
</feature>
<dbReference type="KEGG" id="cqu:CpipJ_CPIJ011485"/>
<feature type="compositionally biased region" description="Basic and acidic residues" evidence="2">
    <location>
        <begin position="276"/>
        <end position="294"/>
    </location>
</feature>
<dbReference type="OMA" id="WRAHPGH"/>
<feature type="domain" description="Janus kinase and microtubule-interacting protein C-terminal" evidence="3">
    <location>
        <begin position="60"/>
        <end position="153"/>
    </location>
</feature>
<gene>
    <name evidence="5" type="primary">6044525</name>
    <name evidence="4" type="ORF">CpipJ_CPIJ011485</name>
</gene>
<sequence length="472" mass="53081">MTTAMRQLSTVSDADSAISSAPASLSPQPTSCPNSPEVWRAHPGHDHQQQQQQLHLQSLRDQSQLAEIKLELDRMQAKYDLLSADYGKAKDQIDTLERELLETTQSARERVKLADRIEYLEQREESLLRESHELREQNELLEFRIIELEESHDKMRKVREPEPCSGTVSKSTSHSSIQSSVCEEELEQHNAETDRVAAVRSTGKSATTTTATFCCKCSPAAAAAINWSTPEVTTTTKTTSASRVDERQANITNIVYCSNGSNVELGLDTTTCGDDSSSRSKPHESRTMEAHNDDESQPASASVRLSEPSVHPRTTIMTTAMRQLSTVSDADSAISSAPASLSPQPTSCPNSPEVWRAHPGHDHQQQQQQQLHLQSLRDQSQLAEIKLELDRMQAKYDLLSADYGKAKDQIDTLERELLETTQSARERVKLADRIEYLEQREESLLRESHELREQNELLEFRIIELEESHDKI</sequence>
<dbReference type="AlphaFoldDB" id="B0WXB1"/>
<dbReference type="eggNOG" id="ENOG502S2S1">
    <property type="taxonomic scope" value="Eukaryota"/>
</dbReference>
<feature type="coiled-coil region" evidence="1">
    <location>
        <begin position="65"/>
        <end position="151"/>
    </location>
</feature>
<evidence type="ECO:0000256" key="2">
    <source>
        <dbReference type="SAM" id="MobiDB-lite"/>
    </source>
</evidence>
<feature type="domain" description="Janus kinase and microtubule-interacting protein C-terminal" evidence="3">
    <location>
        <begin position="377"/>
        <end position="468"/>
    </location>
</feature>
<feature type="compositionally biased region" description="Low complexity" evidence="2">
    <location>
        <begin position="9"/>
        <end position="31"/>
    </location>
</feature>
<evidence type="ECO:0000259" key="3">
    <source>
        <dbReference type="Pfam" id="PF16034"/>
    </source>
</evidence>
<feature type="compositionally biased region" description="Low complexity" evidence="2">
    <location>
        <begin position="327"/>
        <end position="347"/>
    </location>
</feature>
<evidence type="ECO:0000256" key="1">
    <source>
        <dbReference type="SAM" id="Coils"/>
    </source>
</evidence>
<dbReference type="OrthoDB" id="6424487at2759"/>
<evidence type="ECO:0000313" key="6">
    <source>
        <dbReference type="Proteomes" id="UP000002320"/>
    </source>
</evidence>
<evidence type="ECO:0000313" key="5">
    <source>
        <dbReference type="EnsemblMetazoa" id="CPIJ011485-PA"/>
    </source>
</evidence>
<feature type="compositionally biased region" description="Low complexity" evidence="2">
    <location>
        <begin position="165"/>
        <end position="177"/>
    </location>
</feature>
<organism>
    <name type="scientific">Culex quinquefasciatus</name>
    <name type="common">Southern house mosquito</name>
    <name type="synonym">Culex pungens</name>
    <dbReference type="NCBI Taxonomy" id="7176"/>
    <lineage>
        <taxon>Eukaryota</taxon>
        <taxon>Metazoa</taxon>
        <taxon>Ecdysozoa</taxon>
        <taxon>Arthropoda</taxon>
        <taxon>Hexapoda</taxon>
        <taxon>Insecta</taxon>
        <taxon>Pterygota</taxon>
        <taxon>Neoptera</taxon>
        <taxon>Endopterygota</taxon>
        <taxon>Diptera</taxon>
        <taxon>Nematocera</taxon>
        <taxon>Culicoidea</taxon>
        <taxon>Culicidae</taxon>
        <taxon>Culicinae</taxon>
        <taxon>Culicini</taxon>
        <taxon>Culex</taxon>
        <taxon>Culex</taxon>
    </lineage>
</organism>
<keyword evidence="1" id="KW-0175">Coiled coil</keyword>
<dbReference type="VEuPathDB" id="VectorBase:CQUJHB002279"/>
<dbReference type="VEuPathDB" id="VectorBase:CPIJ011485"/>
<dbReference type="HOGENOM" id="CLU_579032_0_0_1"/>
<evidence type="ECO:0000313" key="4">
    <source>
        <dbReference type="EMBL" id="EDS36372.1"/>
    </source>
</evidence>
<dbReference type="EMBL" id="DS232160">
    <property type="protein sequence ID" value="EDS36372.1"/>
    <property type="molecule type" value="Genomic_DNA"/>
</dbReference>
<dbReference type="Proteomes" id="UP000002320">
    <property type="component" value="Unassembled WGS sequence"/>
</dbReference>
<feature type="compositionally biased region" description="Basic and acidic residues" evidence="2">
    <location>
        <begin position="39"/>
        <end position="48"/>
    </location>
</feature>
<proteinExistence type="predicted"/>
<protein>
    <recommendedName>
        <fullName evidence="3">Janus kinase and microtubule-interacting protein C-terminal domain-containing protein</fullName>
    </recommendedName>
</protein>
<dbReference type="STRING" id="7176.B0WXB1"/>
<feature type="region of interest" description="Disordered" evidence="2">
    <location>
        <begin position="1"/>
        <end position="49"/>
    </location>
</feature>
<feature type="compositionally biased region" description="Basic and acidic residues" evidence="2">
    <location>
        <begin position="355"/>
        <end position="364"/>
    </location>
</feature>